<feature type="transmembrane region" description="Helical" evidence="1">
    <location>
        <begin position="70"/>
        <end position="89"/>
    </location>
</feature>
<evidence type="ECO:0000256" key="1">
    <source>
        <dbReference type="SAM" id="Phobius"/>
    </source>
</evidence>
<proteinExistence type="predicted"/>
<evidence type="ECO:0000313" key="2">
    <source>
        <dbReference type="EMBL" id="THA07527.1"/>
    </source>
</evidence>
<protein>
    <submittedName>
        <fullName evidence="2">Uncharacterized protein</fullName>
    </submittedName>
</protein>
<reference evidence="2 3" key="1">
    <citation type="journal article" date="2019" name="Vet. Microbiol.">
        <title>Development of multi locus sequence typing (MLST) of Rodentibacter pneumotropicus.</title>
        <authorList>
            <person name="Adhikary S."/>
            <person name="Bisgaard M."/>
            <person name="Boot R."/>
            <person name="Benga L."/>
            <person name="Nicklas W."/>
            <person name="Christensen H."/>
        </authorList>
    </citation>
    <scope>NUCLEOTIDE SEQUENCE [LARGE SCALE GENOMIC DNA]</scope>
    <source>
        <strain evidence="2 3">Ac84</strain>
    </source>
</reference>
<gene>
    <name evidence="2" type="ORF">D3M78_09455</name>
</gene>
<keyword evidence="1" id="KW-1133">Transmembrane helix</keyword>
<evidence type="ECO:0000313" key="3">
    <source>
        <dbReference type="Proteomes" id="UP000306758"/>
    </source>
</evidence>
<dbReference type="EMBL" id="QXNI01000058">
    <property type="protein sequence ID" value="THA07527.1"/>
    <property type="molecule type" value="Genomic_DNA"/>
</dbReference>
<feature type="transmembrane region" description="Helical" evidence="1">
    <location>
        <begin position="6"/>
        <end position="25"/>
    </location>
</feature>
<comment type="caution">
    <text evidence="2">The sequence shown here is derived from an EMBL/GenBank/DDBJ whole genome shotgun (WGS) entry which is preliminary data.</text>
</comment>
<dbReference type="RefSeq" id="WP_136123927.1">
    <property type="nucleotide sequence ID" value="NZ_QXNI01000058.1"/>
</dbReference>
<dbReference type="AlphaFoldDB" id="A0A4S2PW12"/>
<feature type="transmembrane region" description="Helical" evidence="1">
    <location>
        <begin position="32"/>
        <end position="50"/>
    </location>
</feature>
<sequence>MNPNIILTLVSALSFIGILGVFIFFEKRNFSSVYLAFILIPISILSQLLFFVEPISKLTTIKSLDQIEYWYFTLSFISSMFIVYLLSIWNNLSENQKAISFILGAFQIAIFMSVASLSNISVYLKILLNIYCLCIPAVAIHKLTLKGGHEKMTPEKSNR</sequence>
<feature type="transmembrane region" description="Helical" evidence="1">
    <location>
        <begin position="101"/>
        <end position="120"/>
    </location>
</feature>
<dbReference type="Proteomes" id="UP000306758">
    <property type="component" value="Unassembled WGS sequence"/>
</dbReference>
<name>A0A4S2PW12_9PAST</name>
<organism evidence="2 3">
    <name type="scientific">Rodentibacter pneumotropicus</name>
    <dbReference type="NCBI Taxonomy" id="758"/>
    <lineage>
        <taxon>Bacteria</taxon>
        <taxon>Pseudomonadati</taxon>
        <taxon>Pseudomonadota</taxon>
        <taxon>Gammaproteobacteria</taxon>
        <taxon>Pasteurellales</taxon>
        <taxon>Pasteurellaceae</taxon>
        <taxon>Rodentibacter</taxon>
    </lineage>
</organism>
<feature type="non-terminal residue" evidence="2">
    <location>
        <position position="159"/>
    </location>
</feature>
<keyword evidence="1" id="KW-0812">Transmembrane</keyword>
<accession>A0A4S2PW12</accession>
<keyword evidence="1" id="KW-0472">Membrane</keyword>